<dbReference type="InterPro" id="IPR019734">
    <property type="entry name" value="TPR_rpt"/>
</dbReference>
<dbReference type="AlphaFoldDB" id="A0A934RCJ0"/>
<dbReference type="RefSeq" id="WP_200281085.1">
    <property type="nucleotide sequence ID" value="NZ_JAENII010000011.1"/>
</dbReference>
<evidence type="ECO:0000256" key="1">
    <source>
        <dbReference type="PROSITE-ProRule" id="PRU00339"/>
    </source>
</evidence>
<reference evidence="4" key="1">
    <citation type="submission" date="2021-01" db="EMBL/GenBank/DDBJ databases">
        <title>Modified the classification status of verrucomicrobia.</title>
        <authorList>
            <person name="Feng X."/>
        </authorList>
    </citation>
    <scope>NUCLEOTIDE SEQUENCE</scope>
    <source>
        <strain evidence="4">KCTC 22201</strain>
    </source>
</reference>
<dbReference type="Gene3D" id="1.25.40.10">
    <property type="entry name" value="Tetratricopeptide repeat domain"/>
    <property type="match status" value="3"/>
</dbReference>
<gene>
    <name evidence="4" type="ORF">JIN81_14160</name>
</gene>
<feature type="repeat" description="TPR" evidence="1">
    <location>
        <begin position="107"/>
        <end position="140"/>
    </location>
</feature>
<keyword evidence="3" id="KW-0732">Signal</keyword>
<name>A0A934RCJ0_9BACT</name>
<accession>A0A934RCJ0</accession>
<feature type="region of interest" description="Disordered" evidence="2">
    <location>
        <begin position="471"/>
        <end position="508"/>
    </location>
</feature>
<dbReference type="InterPro" id="IPR011990">
    <property type="entry name" value="TPR-like_helical_dom_sf"/>
</dbReference>
<dbReference type="PANTHER" id="PTHR12558">
    <property type="entry name" value="CELL DIVISION CYCLE 16,23,27"/>
    <property type="match status" value="1"/>
</dbReference>
<feature type="repeat" description="TPR" evidence="1">
    <location>
        <begin position="141"/>
        <end position="174"/>
    </location>
</feature>
<feature type="signal peptide" evidence="3">
    <location>
        <begin position="1"/>
        <end position="24"/>
    </location>
</feature>
<dbReference type="SMART" id="SM00028">
    <property type="entry name" value="TPR"/>
    <property type="match status" value="6"/>
</dbReference>
<comment type="caution">
    <text evidence="4">The sequence shown here is derived from an EMBL/GenBank/DDBJ whole genome shotgun (WGS) entry which is preliminary data.</text>
</comment>
<dbReference type="SUPFAM" id="SSF48452">
    <property type="entry name" value="TPR-like"/>
    <property type="match status" value="2"/>
</dbReference>
<dbReference type="PANTHER" id="PTHR12558:SF13">
    <property type="entry name" value="CELL DIVISION CYCLE PROTEIN 27 HOMOLOG"/>
    <property type="match status" value="1"/>
</dbReference>
<organism evidence="4 5">
    <name type="scientific">Haloferula rosea</name>
    <dbReference type="NCBI Taxonomy" id="490093"/>
    <lineage>
        <taxon>Bacteria</taxon>
        <taxon>Pseudomonadati</taxon>
        <taxon>Verrucomicrobiota</taxon>
        <taxon>Verrucomicrobiia</taxon>
        <taxon>Verrucomicrobiales</taxon>
        <taxon>Verrucomicrobiaceae</taxon>
        <taxon>Haloferula</taxon>
    </lineage>
</organism>
<feature type="repeat" description="TPR" evidence="1">
    <location>
        <begin position="175"/>
        <end position="208"/>
    </location>
</feature>
<feature type="chain" id="PRO_5037899301" evidence="3">
    <location>
        <begin position="25"/>
        <end position="508"/>
    </location>
</feature>
<keyword evidence="1" id="KW-0802">TPR repeat</keyword>
<dbReference type="Pfam" id="PF14559">
    <property type="entry name" value="TPR_19"/>
    <property type="match status" value="1"/>
</dbReference>
<dbReference type="Pfam" id="PF13432">
    <property type="entry name" value="TPR_16"/>
    <property type="match status" value="1"/>
</dbReference>
<feature type="compositionally biased region" description="Basic and acidic residues" evidence="2">
    <location>
        <begin position="477"/>
        <end position="508"/>
    </location>
</feature>
<proteinExistence type="predicted"/>
<protein>
    <submittedName>
        <fullName evidence="4">Tetratricopeptide repeat protein</fullName>
    </submittedName>
</protein>
<feature type="repeat" description="TPR" evidence="1">
    <location>
        <begin position="433"/>
        <end position="466"/>
    </location>
</feature>
<evidence type="ECO:0000256" key="3">
    <source>
        <dbReference type="SAM" id="SignalP"/>
    </source>
</evidence>
<dbReference type="EMBL" id="JAENII010000011">
    <property type="protein sequence ID" value="MBK1828173.1"/>
    <property type="molecule type" value="Genomic_DNA"/>
</dbReference>
<evidence type="ECO:0000256" key="2">
    <source>
        <dbReference type="SAM" id="MobiDB-lite"/>
    </source>
</evidence>
<evidence type="ECO:0000313" key="4">
    <source>
        <dbReference type="EMBL" id="MBK1828173.1"/>
    </source>
</evidence>
<dbReference type="Proteomes" id="UP000658278">
    <property type="component" value="Unassembled WGS sequence"/>
</dbReference>
<evidence type="ECO:0000313" key="5">
    <source>
        <dbReference type="Proteomes" id="UP000658278"/>
    </source>
</evidence>
<keyword evidence="5" id="KW-1185">Reference proteome</keyword>
<dbReference type="PROSITE" id="PS50005">
    <property type="entry name" value="TPR"/>
    <property type="match status" value="4"/>
</dbReference>
<sequence>MKFRYPMRPFLQLLLFCASLMPAAADRIIPPSNLFRDPTFIREFVGSYGFHSEIEPKVSAAEGRELVKIRELFEKNQFSAAEQQLVRFIKETEAPSDPEKQPREISAAMVFVLGNLYFSAERTDEARRAFLEAIRRFPKFRRAHVNLGYLYISKEEFDKAMRHFQEAVSLGEGNPRVFGLLGYCYLLKKNALAAENAYRQAYLLDPESRDWKLGLAQALLQQEKLAEATALLDTLIEAYPEDSQLWLQQTNALLGQERKMEAAVNLEVLRMKGLAGEAELNLLGNLYMDQGEPQLALFAYLAAMDKSEKLDIARTLKSAKILNDYGYPEKAEAFVEKLRSRAGAGLSAEEKTDLDLVEVQIARTAGEMERVGRLLEVLADGDPSNGEVLLELGRHYDSMAKLEEDEKKKGELLMEAKTRLQLASGNHDEGVSYGASLALGQLFVRELQYVKAMPHLQRALEIKPSENLKGYVGKVQRAADRQQQREEREAEERAAKEAAKAEEAGKTN</sequence>